<reference evidence="5" key="2">
    <citation type="submission" date="2023-01" db="EMBL/GenBank/DDBJ databases">
        <authorList>
            <person name="Sun Q."/>
            <person name="Evtushenko L."/>
        </authorList>
    </citation>
    <scope>NUCLEOTIDE SEQUENCE</scope>
    <source>
        <strain evidence="5">VKM Ac-1447</strain>
    </source>
</reference>
<dbReference type="SUPFAM" id="SSF47413">
    <property type="entry name" value="lambda repressor-like DNA-binding domains"/>
    <property type="match status" value="1"/>
</dbReference>
<dbReference type="Proteomes" id="UP001142317">
    <property type="component" value="Unassembled WGS sequence"/>
</dbReference>
<dbReference type="CDD" id="cd01392">
    <property type="entry name" value="HTH_LacI"/>
    <property type="match status" value="1"/>
</dbReference>
<evidence type="ECO:0000313" key="6">
    <source>
        <dbReference type="Proteomes" id="UP001142317"/>
    </source>
</evidence>
<dbReference type="GO" id="GO:0003700">
    <property type="term" value="F:DNA-binding transcription factor activity"/>
    <property type="evidence" value="ECO:0007669"/>
    <property type="project" value="TreeGrafter"/>
</dbReference>
<gene>
    <name evidence="5" type="ORF">GCM10017586_26040</name>
</gene>
<sequence>MSEEAHGRMRVGVRDVAAAAGVSTQTVSRVLNDHPHIRPETRERVVAAMAELGYRVNNAARSLGTATTRTIGVLASDTDLFGPAAGIAALERAARSAGRWIATAYADGVDAASVTEAAEHLLAQGVDGIVLVAPHTTAIEALGVARPGVPIVSLHGAATVAGGAQRQAEGAALAVEHLVALGHRRIGRVSGPSEWLEAIARDRGTADALARHGLSAAGRWAGDWSAGSGAALAAPVADALRGTDPPTAFVVANDQMALGLMSGLDALGVSVPGDVSVVGFDDHPDAAFYRPALTTVRLDIAGEARRCVAVLLGEPRPADPEAPRLVVRSSTRSH</sequence>
<keyword evidence="6" id="KW-1185">Reference proteome</keyword>
<dbReference type="Gene3D" id="1.10.260.40">
    <property type="entry name" value="lambda repressor-like DNA-binding domains"/>
    <property type="match status" value="1"/>
</dbReference>
<evidence type="ECO:0000313" key="5">
    <source>
        <dbReference type="EMBL" id="GLJ80921.1"/>
    </source>
</evidence>
<dbReference type="InterPro" id="IPR028082">
    <property type="entry name" value="Peripla_BP_I"/>
</dbReference>
<comment type="caution">
    <text evidence="5">The sequence shown here is derived from an EMBL/GenBank/DDBJ whole genome shotgun (WGS) entry which is preliminary data.</text>
</comment>
<evidence type="ECO:0000256" key="1">
    <source>
        <dbReference type="ARBA" id="ARBA00023015"/>
    </source>
</evidence>
<dbReference type="EMBL" id="BSEO01000014">
    <property type="protein sequence ID" value="GLJ80921.1"/>
    <property type="molecule type" value="Genomic_DNA"/>
</dbReference>
<dbReference type="PROSITE" id="PS50932">
    <property type="entry name" value="HTH_LACI_2"/>
    <property type="match status" value="1"/>
</dbReference>
<dbReference type="SMART" id="SM00354">
    <property type="entry name" value="HTH_LACI"/>
    <property type="match status" value="1"/>
</dbReference>
<dbReference type="AlphaFoldDB" id="A0A9W6HIS9"/>
<dbReference type="Gene3D" id="3.40.50.2300">
    <property type="match status" value="2"/>
</dbReference>
<dbReference type="SUPFAM" id="SSF53822">
    <property type="entry name" value="Periplasmic binding protein-like I"/>
    <property type="match status" value="1"/>
</dbReference>
<feature type="domain" description="HTH lacI-type" evidence="4">
    <location>
        <begin position="11"/>
        <end position="65"/>
    </location>
</feature>
<dbReference type="InterPro" id="IPR000843">
    <property type="entry name" value="HTH_LacI"/>
</dbReference>
<evidence type="ECO:0000256" key="3">
    <source>
        <dbReference type="ARBA" id="ARBA00023163"/>
    </source>
</evidence>
<evidence type="ECO:0000259" key="4">
    <source>
        <dbReference type="PROSITE" id="PS50932"/>
    </source>
</evidence>
<dbReference type="GO" id="GO:0000976">
    <property type="term" value="F:transcription cis-regulatory region binding"/>
    <property type="evidence" value="ECO:0007669"/>
    <property type="project" value="TreeGrafter"/>
</dbReference>
<dbReference type="RefSeq" id="WP_210007095.1">
    <property type="nucleotide sequence ID" value="NZ_BSEO01000014.1"/>
</dbReference>
<dbReference type="InterPro" id="IPR046335">
    <property type="entry name" value="LacI/GalR-like_sensor"/>
</dbReference>
<keyword evidence="3" id="KW-0804">Transcription</keyword>
<reference evidence="5" key="1">
    <citation type="journal article" date="2014" name="Int. J. Syst. Evol. Microbiol.">
        <title>Complete genome sequence of Corynebacterium casei LMG S-19264T (=DSM 44701T), isolated from a smear-ripened cheese.</title>
        <authorList>
            <consortium name="US DOE Joint Genome Institute (JGI-PGF)"/>
            <person name="Walter F."/>
            <person name="Albersmeier A."/>
            <person name="Kalinowski J."/>
            <person name="Ruckert C."/>
        </authorList>
    </citation>
    <scope>NUCLEOTIDE SEQUENCE</scope>
    <source>
        <strain evidence="5">VKM Ac-1447</strain>
    </source>
</reference>
<keyword evidence="1" id="KW-0805">Transcription regulation</keyword>
<accession>A0A9W6HIS9</accession>
<evidence type="ECO:0000256" key="2">
    <source>
        <dbReference type="ARBA" id="ARBA00023125"/>
    </source>
</evidence>
<keyword evidence="2" id="KW-0238">DNA-binding</keyword>
<organism evidence="5 6">
    <name type="scientific">Microbacterium imperiale</name>
    <dbReference type="NCBI Taxonomy" id="33884"/>
    <lineage>
        <taxon>Bacteria</taxon>
        <taxon>Bacillati</taxon>
        <taxon>Actinomycetota</taxon>
        <taxon>Actinomycetes</taxon>
        <taxon>Micrococcales</taxon>
        <taxon>Microbacteriaceae</taxon>
        <taxon>Microbacterium</taxon>
    </lineage>
</organism>
<proteinExistence type="predicted"/>
<protein>
    <submittedName>
        <fullName evidence="5">LacI family transcriptional regulator</fullName>
    </submittedName>
</protein>
<dbReference type="PROSITE" id="PS00356">
    <property type="entry name" value="HTH_LACI_1"/>
    <property type="match status" value="1"/>
</dbReference>
<dbReference type="Pfam" id="PF00356">
    <property type="entry name" value="LacI"/>
    <property type="match status" value="1"/>
</dbReference>
<dbReference type="PANTHER" id="PTHR30146">
    <property type="entry name" value="LACI-RELATED TRANSCRIPTIONAL REPRESSOR"/>
    <property type="match status" value="1"/>
</dbReference>
<dbReference type="InterPro" id="IPR010982">
    <property type="entry name" value="Lambda_DNA-bd_dom_sf"/>
</dbReference>
<dbReference type="PANTHER" id="PTHR30146:SF109">
    <property type="entry name" value="HTH-TYPE TRANSCRIPTIONAL REGULATOR GALS"/>
    <property type="match status" value="1"/>
</dbReference>
<name>A0A9W6HIS9_9MICO</name>
<dbReference type="Pfam" id="PF13377">
    <property type="entry name" value="Peripla_BP_3"/>
    <property type="match status" value="1"/>
</dbReference>